<name>A0A8C4R9N1_EPTBU</name>
<feature type="domain" description="CAS family C-terminal" evidence="2">
    <location>
        <begin position="339"/>
        <end position="536"/>
    </location>
</feature>
<reference evidence="3" key="1">
    <citation type="submission" date="2025-08" db="UniProtKB">
        <authorList>
            <consortium name="Ensembl"/>
        </authorList>
    </citation>
    <scope>IDENTIFICATION</scope>
</reference>
<dbReference type="Proteomes" id="UP000694388">
    <property type="component" value="Unplaced"/>
</dbReference>
<dbReference type="PANTHER" id="PTHR10654">
    <property type="entry name" value="CAS SCAFFOLDING PROTEIN"/>
    <property type="match status" value="1"/>
</dbReference>
<accession>A0A8C4R9N1</accession>
<dbReference type="Ensembl" id="ENSEBUT00000028022.1">
    <property type="protein sequence ID" value="ENSEBUP00000027446.1"/>
    <property type="gene ID" value="ENSEBUG00000016822.1"/>
</dbReference>
<evidence type="ECO:0000256" key="1">
    <source>
        <dbReference type="ARBA" id="ARBA00022553"/>
    </source>
</evidence>
<dbReference type="GO" id="GO:0005886">
    <property type="term" value="C:plasma membrane"/>
    <property type="evidence" value="ECO:0007669"/>
    <property type="project" value="TreeGrafter"/>
</dbReference>
<dbReference type="PANTHER" id="PTHR10654:SF18">
    <property type="entry name" value="IP17195P"/>
    <property type="match status" value="1"/>
</dbReference>
<dbReference type="GO" id="GO:0007169">
    <property type="term" value="P:cell surface receptor protein tyrosine kinase signaling pathway"/>
    <property type="evidence" value="ECO:0007669"/>
    <property type="project" value="TreeGrafter"/>
</dbReference>
<keyword evidence="4" id="KW-1185">Reference proteome</keyword>
<dbReference type="AlphaFoldDB" id="A0A8C4R9N1"/>
<dbReference type="Pfam" id="PF12026">
    <property type="entry name" value="CAS_C"/>
    <property type="match status" value="1"/>
</dbReference>
<dbReference type="Gene3D" id="1.20.120.230">
    <property type="entry name" value="Alpha-catenin/vinculin-like"/>
    <property type="match status" value="1"/>
</dbReference>
<evidence type="ECO:0000313" key="3">
    <source>
        <dbReference type="Ensembl" id="ENSEBUP00000027446.1"/>
    </source>
</evidence>
<organism evidence="3 4">
    <name type="scientific">Eptatretus burgeri</name>
    <name type="common">Inshore hagfish</name>
    <dbReference type="NCBI Taxonomy" id="7764"/>
    <lineage>
        <taxon>Eukaryota</taxon>
        <taxon>Metazoa</taxon>
        <taxon>Chordata</taxon>
        <taxon>Craniata</taxon>
        <taxon>Vertebrata</taxon>
        <taxon>Cyclostomata</taxon>
        <taxon>Myxini</taxon>
        <taxon>Myxiniformes</taxon>
        <taxon>Myxinidae</taxon>
        <taxon>Eptatretinae</taxon>
        <taxon>Eptatretus</taxon>
    </lineage>
</organism>
<proteinExistence type="predicted"/>
<dbReference type="InterPro" id="IPR021901">
    <property type="entry name" value="CAS_C"/>
</dbReference>
<keyword evidence="1" id="KW-0597">Phosphoprotein</keyword>
<dbReference type="GO" id="GO:0005737">
    <property type="term" value="C:cytoplasm"/>
    <property type="evidence" value="ECO:0007669"/>
    <property type="project" value="TreeGrafter"/>
</dbReference>
<sequence>MKHGVEPCPRSPAFPTLRATEQGNFDNIYDSPSSQQWKCVTNKEENDDNIYDSPSSQQWKCVTNKEENDDNIYDSPSSQQWKCVTNKEENDDNIYDSPSSQQWKCVTNKENDDNIYDSPASTWKGAMKTNVHYDIYDSPGRARECIMADDKPSFPLSLQENFESISADDTYDVPPGWASIYISPNPKNTNEPVTQVMESTSINTTCNDEVYDIPPFRAPQDQDSEIYDIPHGPKACSTDFCVLEKANETQTSTPHSSAAQIQNINEESSEMADLYDVPRRVYAAIHKKDDVYNMPSSLSHEFEGALHLTGSVKMDAMQLGNQARQLPSVPCNPANGHVENSSDEYDYVEDTDEASNESLGVHCTTDMMDKTKVNAQQYVTAKSTNGSNAVEHSPLALLSPSSLSRYDRKLLRFYAEQSKLPQAALVKASEACIACLSAESPTPHPRQILEHGRTLILKGHKLAFLSDAVARYSRSSQLHNAASASADSVSSQLRRLAAVSKHAAGGLEQAGDGGMALRDEVVRHVAELAVATKDITAQLEKLARD</sequence>
<dbReference type="InterPro" id="IPR037362">
    <property type="entry name" value="CAS_fam"/>
</dbReference>
<dbReference type="GO" id="GO:0016477">
    <property type="term" value="P:cell migration"/>
    <property type="evidence" value="ECO:0007669"/>
    <property type="project" value="TreeGrafter"/>
</dbReference>
<evidence type="ECO:0000313" key="4">
    <source>
        <dbReference type="Proteomes" id="UP000694388"/>
    </source>
</evidence>
<evidence type="ECO:0000259" key="2">
    <source>
        <dbReference type="Pfam" id="PF12026"/>
    </source>
</evidence>
<protein>
    <recommendedName>
        <fullName evidence="2">CAS family C-terminal domain-containing protein</fullName>
    </recommendedName>
</protein>
<reference evidence="3" key="2">
    <citation type="submission" date="2025-09" db="UniProtKB">
        <authorList>
            <consortium name="Ensembl"/>
        </authorList>
    </citation>
    <scope>IDENTIFICATION</scope>
</reference>